<dbReference type="AlphaFoldDB" id="A0A0W0FDT7"/>
<dbReference type="EMBL" id="LATX01002067">
    <property type="protein sequence ID" value="KTB34527.1"/>
    <property type="molecule type" value="Genomic_DNA"/>
</dbReference>
<proteinExistence type="inferred from homology"/>
<organism evidence="10 11">
    <name type="scientific">Moniliophthora roreri</name>
    <name type="common">Frosty pod rot fungus</name>
    <name type="synonym">Monilia roreri</name>
    <dbReference type="NCBI Taxonomy" id="221103"/>
    <lineage>
        <taxon>Eukaryota</taxon>
        <taxon>Fungi</taxon>
        <taxon>Dikarya</taxon>
        <taxon>Basidiomycota</taxon>
        <taxon>Agaricomycotina</taxon>
        <taxon>Agaricomycetes</taxon>
        <taxon>Agaricomycetidae</taxon>
        <taxon>Agaricales</taxon>
        <taxon>Marasmiineae</taxon>
        <taxon>Marasmiaceae</taxon>
        <taxon>Moniliophthora</taxon>
    </lineage>
</organism>
<keyword evidence="5 7" id="KW-0234">DNA repair</keyword>
<dbReference type="PANTHER" id="PTHR16140">
    <property type="entry name" value="NON-STRUCTURAL MAINTENANCE OF CHROMOSOMES ELEMENT 4"/>
    <property type="match status" value="1"/>
</dbReference>
<evidence type="ECO:0000256" key="1">
    <source>
        <dbReference type="ARBA" id="ARBA00004123"/>
    </source>
</evidence>
<keyword evidence="3 7" id="KW-0227">DNA damage</keyword>
<evidence type="ECO:0000256" key="7">
    <source>
        <dbReference type="RuleBase" id="RU365071"/>
    </source>
</evidence>
<reference evidence="10 11" key="1">
    <citation type="submission" date="2015-12" db="EMBL/GenBank/DDBJ databases">
        <title>Draft genome sequence of Moniliophthora roreri, the causal agent of frosty pod rot of cacao.</title>
        <authorList>
            <person name="Aime M.C."/>
            <person name="Diaz-Valderrama J.R."/>
            <person name="Kijpornyongpan T."/>
            <person name="Phillips-Mora W."/>
        </authorList>
    </citation>
    <scope>NUCLEOTIDE SEQUENCE [LARGE SCALE GENOMIC DNA]</scope>
    <source>
        <strain evidence="10 11">MCA 2952</strain>
    </source>
</reference>
<evidence type="ECO:0000256" key="6">
    <source>
        <dbReference type="ARBA" id="ARBA00023242"/>
    </source>
</evidence>
<evidence type="ECO:0000313" key="10">
    <source>
        <dbReference type="EMBL" id="KTB34527.1"/>
    </source>
</evidence>
<evidence type="ECO:0000256" key="8">
    <source>
        <dbReference type="SAM" id="MobiDB-lite"/>
    </source>
</evidence>
<dbReference type="InterPro" id="IPR014854">
    <property type="entry name" value="Nse4_C"/>
</dbReference>
<comment type="subcellular location">
    <subcellularLocation>
        <location evidence="1 7">Nucleus</location>
    </subcellularLocation>
</comment>
<sequence>MGGHRTAQRKPNTPDNEDEDNSSLDWAMMGRNALARSRRVPMVSLMLGSLSIEQKKRATVKRAKLEKNDVDAKKPQEIKEEIANKLEESGKINLFRFFINPKEFAQSVENLFYLSFLIRDGKVAVSLDDEDSGESGEPKPIICEQQLFVSGDTNTTKT</sequence>
<evidence type="ECO:0000256" key="3">
    <source>
        <dbReference type="ARBA" id="ARBA00022763"/>
    </source>
</evidence>
<dbReference type="GO" id="GO:0005634">
    <property type="term" value="C:nucleus"/>
    <property type="evidence" value="ECO:0007669"/>
    <property type="project" value="UniProtKB-SubCell"/>
</dbReference>
<evidence type="ECO:0000256" key="4">
    <source>
        <dbReference type="ARBA" id="ARBA00023172"/>
    </source>
</evidence>
<feature type="domain" description="Non-structural maintenance of chromosome element 4 C-terminal" evidence="9">
    <location>
        <begin position="91"/>
        <end position="135"/>
    </location>
</feature>
<dbReference type="Pfam" id="PF08743">
    <property type="entry name" value="Nse4_C"/>
    <property type="match status" value="1"/>
</dbReference>
<comment type="similarity">
    <text evidence="2 7">Belongs to the NSE4 family.</text>
</comment>
<evidence type="ECO:0000313" key="11">
    <source>
        <dbReference type="Proteomes" id="UP000054988"/>
    </source>
</evidence>
<dbReference type="GO" id="GO:0006281">
    <property type="term" value="P:DNA repair"/>
    <property type="evidence" value="ECO:0007669"/>
    <property type="project" value="UniProtKB-UniRule"/>
</dbReference>
<accession>A0A0W0FDT7</accession>
<dbReference type="GO" id="GO:0030915">
    <property type="term" value="C:Smc5-Smc6 complex"/>
    <property type="evidence" value="ECO:0007669"/>
    <property type="project" value="UniProtKB-UniRule"/>
</dbReference>
<keyword evidence="4 7" id="KW-0233">DNA recombination</keyword>
<dbReference type="GO" id="GO:0006310">
    <property type="term" value="P:DNA recombination"/>
    <property type="evidence" value="ECO:0007669"/>
    <property type="project" value="UniProtKB-UniRule"/>
</dbReference>
<dbReference type="PANTHER" id="PTHR16140:SF0">
    <property type="entry name" value="NON-STRUCTURAL MAINTENANCE OF CHROMOSOMES ELEMENT 4"/>
    <property type="match status" value="1"/>
</dbReference>
<evidence type="ECO:0000259" key="9">
    <source>
        <dbReference type="Pfam" id="PF08743"/>
    </source>
</evidence>
<comment type="caution">
    <text evidence="10">The sequence shown here is derived from an EMBL/GenBank/DDBJ whole genome shotgun (WGS) entry which is preliminary data.</text>
</comment>
<evidence type="ECO:0000256" key="2">
    <source>
        <dbReference type="ARBA" id="ARBA00008997"/>
    </source>
</evidence>
<keyword evidence="6 7" id="KW-0539">Nucleus</keyword>
<gene>
    <name evidence="10" type="ORF">WG66_12912</name>
</gene>
<protein>
    <recommendedName>
        <fullName evidence="7">Non-structural maintenance of chromosomes element 4</fullName>
    </recommendedName>
</protein>
<feature type="region of interest" description="Disordered" evidence="8">
    <location>
        <begin position="1"/>
        <end position="24"/>
    </location>
</feature>
<dbReference type="InterPro" id="IPR027786">
    <property type="entry name" value="Nse4/EID"/>
</dbReference>
<comment type="function">
    <text evidence="7">Component of the SMC5-SMC6 complex, that promotes sister chromatid alignment after DNA damage and facilitates double-stranded DNA breaks (DSBs) repair via homologous recombination between sister chromatids.</text>
</comment>
<evidence type="ECO:0000256" key="5">
    <source>
        <dbReference type="ARBA" id="ARBA00023204"/>
    </source>
</evidence>
<comment type="subunit">
    <text evidence="7">Component of the SMC5-SMC6 complex.</text>
</comment>
<name>A0A0W0FDT7_MONRR</name>
<dbReference type="Proteomes" id="UP000054988">
    <property type="component" value="Unassembled WGS sequence"/>
</dbReference>